<dbReference type="EMBL" id="MN739288">
    <property type="protein sequence ID" value="QHS97124.1"/>
    <property type="molecule type" value="Genomic_DNA"/>
</dbReference>
<dbReference type="InterPro" id="IPR011050">
    <property type="entry name" value="Pectin_lyase_fold/virulence"/>
</dbReference>
<dbReference type="AlphaFoldDB" id="A0A6C0C033"/>
<name>A0A6C0C033_9ZZZZ</name>
<sequence length="524" mass="57260">MSFKKSCCTPSIKTDMTELLKDIDENMLISSQKSILEYFKKYKSENYISLSQKDFDYGTRRITKPGYYILKEDIVFHPNPDNDFKPTASQIKSGLYPVPGPYNLNFFAALTIETEGVVVDLNGHTIKQSKEHFLMQRFYANIELASAPFIGVQGPSPGISGAHASGKKVAIINGTLGLSSHHGIHGNGSKDILLAGLNIVDFQVAGISLNGLSNAVFKDITIKNSSKDVAVLSSYSQAIFALPFVERLLERKPDATIYIQGREKGVKDIYDELKNSIEKSRRKILKTGRTSDKLFHNEGGLSDTNIYGLTLNVNGVLIGGFLKERPDKPDIGNDNIYLQGVTIDNICSHSREIVGLSDSTILGKKVDSYGRGKPAITGPVGGLFNYRAYTGRGGNYISNPLGNAQALLGLHSSRGTVFFTRPIIDWMNGDINISEVLADRNINEIRGADSMNHKMKGNIGFFVSGGKNVICKELSVTNVANTGRFESGTKRGGLVDGEKAFTHALVACEDITINGESYTENTFI</sequence>
<organism evidence="1">
    <name type="scientific">viral metagenome</name>
    <dbReference type="NCBI Taxonomy" id="1070528"/>
    <lineage>
        <taxon>unclassified sequences</taxon>
        <taxon>metagenomes</taxon>
        <taxon>organismal metagenomes</taxon>
    </lineage>
</organism>
<accession>A0A6C0C033</accession>
<proteinExistence type="predicted"/>
<evidence type="ECO:0000313" key="1">
    <source>
        <dbReference type="EMBL" id="QHS97124.1"/>
    </source>
</evidence>
<dbReference type="SUPFAM" id="SSF51126">
    <property type="entry name" value="Pectin lyase-like"/>
    <property type="match status" value="1"/>
</dbReference>
<reference evidence="1" key="1">
    <citation type="journal article" date="2020" name="Nature">
        <title>Giant virus diversity and host interactions through global metagenomics.</title>
        <authorList>
            <person name="Schulz F."/>
            <person name="Roux S."/>
            <person name="Paez-Espino D."/>
            <person name="Jungbluth S."/>
            <person name="Walsh D.A."/>
            <person name="Denef V.J."/>
            <person name="McMahon K.D."/>
            <person name="Konstantinidis K.T."/>
            <person name="Eloe-Fadrosh E.A."/>
            <person name="Kyrpides N.C."/>
            <person name="Woyke T."/>
        </authorList>
    </citation>
    <scope>NUCLEOTIDE SEQUENCE</scope>
    <source>
        <strain evidence="1">GVMAG-M-3300020166-5</strain>
    </source>
</reference>
<protein>
    <submittedName>
        <fullName evidence="1">Uncharacterized protein</fullName>
    </submittedName>
</protein>